<name>A0A6G4UCC8_9ACTN</name>
<proteinExistence type="predicted"/>
<keyword evidence="2" id="KW-1185">Reference proteome</keyword>
<evidence type="ECO:0000313" key="1">
    <source>
        <dbReference type="EMBL" id="NGN68851.1"/>
    </source>
</evidence>
<comment type="caution">
    <text evidence="1">The sequence shown here is derived from an EMBL/GenBank/DDBJ whole genome shotgun (WGS) entry which is preliminary data.</text>
</comment>
<gene>
    <name evidence="1" type="ORF">G5C51_33780</name>
</gene>
<evidence type="ECO:0000313" key="2">
    <source>
        <dbReference type="Proteomes" id="UP000481583"/>
    </source>
</evidence>
<organism evidence="1 2">
    <name type="scientific">Streptomyces coryli</name>
    <dbReference type="NCBI Taxonomy" id="1128680"/>
    <lineage>
        <taxon>Bacteria</taxon>
        <taxon>Bacillati</taxon>
        <taxon>Actinomycetota</taxon>
        <taxon>Actinomycetes</taxon>
        <taxon>Kitasatosporales</taxon>
        <taxon>Streptomycetaceae</taxon>
        <taxon>Streptomyces</taxon>
    </lineage>
</organism>
<protein>
    <submittedName>
        <fullName evidence="1">Uncharacterized protein</fullName>
    </submittedName>
</protein>
<dbReference type="AlphaFoldDB" id="A0A6G4UCC8"/>
<accession>A0A6G4UCC8</accession>
<reference evidence="1 2" key="1">
    <citation type="submission" date="2020-02" db="EMBL/GenBank/DDBJ databases">
        <title>Whole-genome analyses of novel actinobacteria.</title>
        <authorList>
            <person name="Sahin N."/>
        </authorList>
    </citation>
    <scope>NUCLEOTIDE SEQUENCE [LARGE SCALE GENOMIC DNA]</scope>
    <source>
        <strain evidence="1 2">A7024</strain>
    </source>
</reference>
<sequence>MRRPSSPGRVESLRLRAWAGAAWAAPVLSATPGLRVLDVRGGRELLVHRLGARPSRLERVLTEAGV</sequence>
<dbReference type="EMBL" id="JAAKZV010000237">
    <property type="protein sequence ID" value="NGN68851.1"/>
    <property type="molecule type" value="Genomic_DNA"/>
</dbReference>
<dbReference type="Proteomes" id="UP000481583">
    <property type="component" value="Unassembled WGS sequence"/>
</dbReference>